<evidence type="ECO:0000313" key="2">
    <source>
        <dbReference type="EMBL" id="KAJ7017434.1"/>
    </source>
</evidence>
<dbReference type="EMBL" id="JARJCM010000408">
    <property type="protein sequence ID" value="KAJ7017435.1"/>
    <property type="molecule type" value="Genomic_DNA"/>
</dbReference>
<protein>
    <submittedName>
        <fullName evidence="2">Uncharacterized protein</fullName>
    </submittedName>
</protein>
<feature type="compositionally biased region" description="Polar residues" evidence="1">
    <location>
        <begin position="180"/>
        <end position="194"/>
    </location>
</feature>
<feature type="compositionally biased region" description="Basic and acidic residues" evidence="1">
    <location>
        <begin position="168"/>
        <end position="177"/>
    </location>
</feature>
<feature type="region of interest" description="Disordered" evidence="1">
    <location>
        <begin position="91"/>
        <end position="211"/>
    </location>
</feature>
<comment type="caution">
    <text evidence="2">The sequence shown here is derived from an EMBL/GenBank/DDBJ whole genome shotgun (WGS) entry which is preliminary data.</text>
</comment>
<feature type="compositionally biased region" description="Pro residues" evidence="1">
    <location>
        <begin position="197"/>
        <end position="211"/>
    </location>
</feature>
<dbReference type="Proteomes" id="UP001218188">
    <property type="component" value="Unassembled WGS sequence"/>
</dbReference>
<sequence length="211" mass="23472">MSGRRGRPSKRSKHNISGLKNQSRQQSVPEASDNSSDGDYSDSEGLDLTELDSLAYLELDSDHSDHDEEADWDEVAQTEFHERLLGLITQIEEDRRDAGDTDWVPTRDAYEAKRAAERRKPGGRPTEYMKGPDTASKSHRTQQRYAKSNKGQTKLDTFFSAPSSSRAQSEDLQHSDNGDPPSTETSNSTPFSTAPPSRGPSPPPQIIPRTR</sequence>
<feature type="compositionally biased region" description="Polar residues" evidence="1">
    <location>
        <begin position="18"/>
        <end position="29"/>
    </location>
</feature>
<dbReference type="EMBL" id="JARJCM010000408">
    <property type="protein sequence ID" value="KAJ7017434.1"/>
    <property type="molecule type" value="Genomic_DNA"/>
</dbReference>
<gene>
    <name evidence="2" type="ORF">C8F04DRAFT_1156249</name>
    <name evidence="3" type="ORF">C8F04DRAFT_1244147</name>
</gene>
<accession>A0AAD6RXX8</accession>
<reference evidence="2" key="1">
    <citation type="submission" date="2023-03" db="EMBL/GenBank/DDBJ databases">
        <title>Massive genome expansion in bonnet fungi (Mycena s.s.) driven by repeated elements and novel gene families across ecological guilds.</title>
        <authorList>
            <consortium name="Lawrence Berkeley National Laboratory"/>
            <person name="Harder C.B."/>
            <person name="Miyauchi S."/>
            <person name="Viragh M."/>
            <person name="Kuo A."/>
            <person name="Thoen E."/>
            <person name="Andreopoulos B."/>
            <person name="Lu D."/>
            <person name="Skrede I."/>
            <person name="Drula E."/>
            <person name="Henrissat B."/>
            <person name="Morin E."/>
            <person name="Kohler A."/>
            <person name="Barry K."/>
            <person name="LaButti K."/>
            <person name="Morin E."/>
            <person name="Salamov A."/>
            <person name="Lipzen A."/>
            <person name="Mereny Z."/>
            <person name="Hegedus B."/>
            <person name="Baldrian P."/>
            <person name="Stursova M."/>
            <person name="Weitz H."/>
            <person name="Taylor A."/>
            <person name="Grigoriev I.V."/>
            <person name="Nagy L.G."/>
            <person name="Martin F."/>
            <person name="Kauserud H."/>
        </authorList>
    </citation>
    <scope>NUCLEOTIDE SEQUENCE</scope>
    <source>
        <strain evidence="2">CBHHK200</strain>
    </source>
</reference>
<evidence type="ECO:0000313" key="4">
    <source>
        <dbReference type="Proteomes" id="UP001218188"/>
    </source>
</evidence>
<name>A0AAD6RXX8_9AGAR</name>
<feature type="compositionally biased region" description="Acidic residues" evidence="1">
    <location>
        <begin position="39"/>
        <end position="50"/>
    </location>
</feature>
<feature type="compositionally biased region" description="Basic and acidic residues" evidence="1">
    <location>
        <begin position="108"/>
        <end position="120"/>
    </location>
</feature>
<evidence type="ECO:0000313" key="3">
    <source>
        <dbReference type="EMBL" id="KAJ7017435.1"/>
    </source>
</evidence>
<feature type="compositionally biased region" description="Polar residues" evidence="1">
    <location>
        <begin position="143"/>
        <end position="167"/>
    </location>
</feature>
<organism evidence="2 4">
    <name type="scientific">Mycena alexandri</name>
    <dbReference type="NCBI Taxonomy" id="1745969"/>
    <lineage>
        <taxon>Eukaryota</taxon>
        <taxon>Fungi</taxon>
        <taxon>Dikarya</taxon>
        <taxon>Basidiomycota</taxon>
        <taxon>Agaricomycotina</taxon>
        <taxon>Agaricomycetes</taxon>
        <taxon>Agaricomycetidae</taxon>
        <taxon>Agaricales</taxon>
        <taxon>Marasmiineae</taxon>
        <taxon>Mycenaceae</taxon>
        <taxon>Mycena</taxon>
    </lineage>
</organism>
<feature type="compositionally biased region" description="Basic residues" evidence="1">
    <location>
        <begin position="1"/>
        <end position="14"/>
    </location>
</feature>
<proteinExistence type="predicted"/>
<dbReference type="AlphaFoldDB" id="A0AAD6RXX8"/>
<evidence type="ECO:0000256" key="1">
    <source>
        <dbReference type="SAM" id="MobiDB-lite"/>
    </source>
</evidence>
<keyword evidence="4" id="KW-1185">Reference proteome</keyword>
<feature type="region of interest" description="Disordered" evidence="1">
    <location>
        <begin position="1"/>
        <end position="52"/>
    </location>
</feature>